<protein>
    <recommendedName>
        <fullName evidence="4">F-box domain-containing protein</fullName>
    </recommendedName>
</protein>
<evidence type="ECO:0008006" key="4">
    <source>
        <dbReference type="Google" id="ProtNLM"/>
    </source>
</evidence>
<dbReference type="GeneID" id="31000281"/>
<feature type="region of interest" description="Disordered" evidence="1">
    <location>
        <begin position="367"/>
        <end position="390"/>
    </location>
</feature>
<evidence type="ECO:0000313" key="2">
    <source>
        <dbReference type="EMBL" id="OKL64709.1"/>
    </source>
</evidence>
<gene>
    <name evidence="2" type="ORF">UA08_00526</name>
</gene>
<dbReference type="Gene3D" id="3.80.10.10">
    <property type="entry name" value="Ribonuclease Inhibitor"/>
    <property type="match status" value="1"/>
</dbReference>
<keyword evidence="3" id="KW-1185">Reference proteome</keyword>
<dbReference type="InterPro" id="IPR032675">
    <property type="entry name" value="LRR_dom_sf"/>
</dbReference>
<proteinExistence type="predicted"/>
<dbReference type="AlphaFoldDB" id="A0A225B9E4"/>
<feature type="compositionally biased region" description="Basic and acidic residues" evidence="1">
    <location>
        <begin position="378"/>
        <end position="390"/>
    </location>
</feature>
<dbReference type="OrthoDB" id="5405297at2759"/>
<sequence>MRLQLFMRTVRESQKLADLVLSLRLPYMTREASKSDLARTVSVLRHVRYVDLPVGFFSDEPASYTLKQELMAKCPDIRRMTYTHGSEMSISRIVGAKLWTNLESLELSGLHVDEGTLLQVLGSFPALRSLKLENLASIGDSVFTPFRAMPNFPPIERLIIRNMTSITADGLATNLSVSQNQHALETLGLTQTGVRPESLHMILSRAPRLKSLTLELDVETSFPAQEIPLLTSSSVEIMHYEITSTGSPSGMQTVASSYYNYLISSLKSNSLPALRHLYALDPRFIDMLPLASPKPDLQQPLALYTKGPDDFEWNITQYEPTATGKRTSVTRPVSFHLAQLSPRWGVESRQSVLVGNGFGGYLAVPVDEEGPASSGEKSTNRRDSKYDLWR</sequence>
<organism evidence="2 3">
    <name type="scientific">Talaromyces atroroseus</name>
    <dbReference type="NCBI Taxonomy" id="1441469"/>
    <lineage>
        <taxon>Eukaryota</taxon>
        <taxon>Fungi</taxon>
        <taxon>Dikarya</taxon>
        <taxon>Ascomycota</taxon>
        <taxon>Pezizomycotina</taxon>
        <taxon>Eurotiomycetes</taxon>
        <taxon>Eurotiomycetidae</taxon>
        <taxon>Eurotiales</taxon>
        <taxon>Trichocomaceae</taxon>
        <taxon>Talaromyces</taxon>
        <taxon>Talaromyces sect. Trachyspermi</taxon>
    </lineage>
</organism>
<comment type="caution">
    <text evidence="2">The sequence shown here is derived from an EMBL/GenBank/DDBJ whole genome shotgun (WGS) entry which is preliminary data.</text>
</comment>
<reference evidence="2 3" key="1">
    <citation type="submission" date="2015-06" db="EMBL/GenBank/DDBJ databases">
        <title>Talaromyces atroroseus IBT 11181 draft genome.</title>
        <authorList>
            <person name="Rasmussen K.B."/>
            <person name="Rasmussen S."/>
            <person name="Petersen B."/>
            <person name="Sicheritz-Ponten T."/>
            <person name="Mortensen U.H."/>
            <person name="Thrane U."/>
        </authorList>
    </citation>
    <scope>NUCLEOTIDE SEQUENCE [LARGE SCALE GENOMIC DNA]</scope>
    <source>
        <strain evidence="2 3">IBT 11181</strain>
    </source>
</reference>
<dbReference type="RefSeq" id="XP_020124830.1">
    <property type="nucleotide sequence ID" value="XM_020260342.1"/>
</dbReference>
<dbReference type="SUPFAM" id="SSF52047">
    <property type="entry name" value="RNI-like"/>
    <property type="match status" value="1"/>
</dbReference>
<evidence type="ECO:0000256" key="1">
    <source>
        <dbReference type="SAM" id="MobiDB-lite"/>
    </source>
</evidence>
<dbReference type="Proteomes" id="UP000214365">
    <property type="component" value="Unassembled WGS sequence"/>
</dbReference>
<dbReference type="EMBL" id="LFMY01000001">
    <property type="protein sequence ID" value="OKL64709.1"/>
    <property type="molecule type" value="Genomic_DNA"/>
</dbReference>
<accession>A0A225B9E4</accession>
<dbReference type="STRING" id="1441469.A0A225B9E4"/>
<evidence type="ECO:0000313" key="3">
    <source>
        <dbReference type="Proteomes" id="UP000214365"/>
    </source>
</evidence>
<name>A0A225B9E4_TALAT</name>